<dbReference type="GO" id="GO:0005829">
    <property type="term" value="C:cytosol"/>
    <property type="evidence" value="ECO:0007669"/>
    <property type="project" value="TreeGrafter"/>
</dbReference>
<dbReference type="Proteomes" id="UP000469421">
    <property type="component" value="Unassembled WGS sequence"/>
</dbReference>
<evidence type="ECO:0000313" key="3">
    <source>
        <dbReference type="Proteomes" id="UP000469421"/>
    </source>
</evidence>
<evidence type="ECO:0000313" key="2">
    <source>
        <dbReference type="EMBL" id="MQX51898.1"/>
    </source>
</evidence>
<name>A0A6N7LP44_9GAMM</name>
<reference evidence="2 3" key="1">
    <citation type="submission" date="2019-10" db="EMBL/GenBank/DDBJ databases">
        <title>Alcanivorax sp.PA15-N-34 draft genome sequence.</title>
        <authorList>
            <person name="Liao X."/>
            <person name="Shao Z."/>
        </authorList>
    </citation>
    <scope>NUCLEOTIDE SEQUENCE [LARGE SCALE GENOMIC DNA]</scope>
    <source>
        <strain evidence="2 3">PA15-N-34</strain>
    </source>
</reference>
<comment type="caution">
    <text evidence="2">The sequence shown here is derived from an EMBL/GenBank/DDBJ whole genome shotgun (WGS) entry which is preliminary data.</text>
</comment>
<dbReference type="Gene3D" id="1.20.120.740">
    <property type="entry name" value="YgfB uncharacterised protein family UPF0149, PF03695"/>
    <property type="match status" value="1"/>
</dbReference>
<dbReference type="InterPro" id="IPR011978">
    <property type="entry name" value="YgfB-like"/>
</dbReference>
<dbReference type="SUPFAM" id="SSF101327">
    <property type="entry name" value="YgfB-like"/>
    <property type="match status" value="1"/>
</dbReference>
<sequence length="197" mass="20793">MSNQIDFEVLAQSLAAAGIAHSPSELQGLTAGLLATGHGGRDEELLGVLASHVDFEQGQLFDPALAGMLIAARDELVSGFGGTGLALHLLLPADEEDLGLRVAAIAQWCEGFLVGFGTGSANTHDKDLSQGIQEALSDLAAISQVETPDQDGDEEEDMYEQVAEHCRMAALMIYTELVMRPKAKAEEDAPATPPTKH</sequence>
<comment type="similarity">
    <text evidence="1">Belongs to the UPF0149 family.</text>
</comment>
<dbReference type="Pfam" id="PF03695">
    <property type="entry name" value="UPF0149"/>
    <property type="match status" value="1"/>
</dbReference>
<keyword evidence="3" id="KW-1185">Reference proteome</keyword>
<dbReference type="InterPro" id="IPR036255">
    <property type="entry name" value="YgfB-like_sf"/>
</dbReference>
<dbReference type="RefSeq" id="WP_153498663.1">
    <property type="nucleotide sequence ID" value="NZ_JBMZXE010000024.1"/>
</dbReference>
<protein>
    <submittedName>
        <fullName evidence="2">UPF0149 family protein</fullName>
    </submittedName>
</protein>
<organism evidence="2 3">
    <name type="scientific">Alcanivorax sediminis</name>
    <dbReference type="NCBI Taxonomy" id="2663008"/>
    <lineage>
        <taxon>Bacteria</taxon>
        <taxon>Pseudomonadati</taxon>
        <taxon>Pseudomonadota</taxon>
        <taxon>Gammaproteobacteria</taxon>
        <taxon>Oceanospirillales</taxon>
        <taxon>Alcanivoracaceae</taxon>
        <taxon>Alcanivorax</taxon>
    </lineage>
</organism>
<evidence type="ECO:0000256" key="1">
    <source>
        <dbReference type="ARBA" id="ARBA00038308"/>
    </source>
</evidence>
<gene>
    <name evidence="2" type="ORF">GFN93_01465</name>
</gene>
<proteinExistence type="inferred from homology"/>
<dbReference type="EMBL" id="WIRE01000001">
    <property type="protein sequence ID" value="MQX51898.1"/>
    <property type="molecule type" value="Genomic_DNA"/>
</dbReference>
<dbReference type="AlphaFoldDB" id="A0A6N7LP44"/>
<accession>A0A6N7LP44</accession>
<dbReference type="PANTHER" id="PTHR37528">
    <property type="entry name" value="UPF0149 PROTEIN YGFB"/>
    <property type="match status" value="1"/>
</dbReference>
<dbReference type="PANTHER" id="PTHR37528:SF1">
    <property type="entry name" value="UPF0149 PROTEIN YGFB"/>
    <property type="match status" value="1"/>
</dbReference>